<evidence type="ECO:0000256" key="1">
    <source>
        <dbReference type="SAM" id="MobiDB-lite"/>
    </source>
</evidence>
<reference evidence="3 4" key="1">
    <citation type="journal article" date="2023" name="ISME J.">
        <title>Thermophilic Dehalococcoidia with unusual traits shed light on an unexpected past.</title>
        <authorList>
            <person name="Palmer M."/>
            <person name="Covington J.K."/>
            <person name="Zhou E.M."/>
            <person name="Thomas S.C."/>
            <person name="Habib N."/>
            <person name="Seymour C.O."/>
            <person name="Lai D."/>
            <person name="Johnston J."/>
            <person name="Hashimi A."/>
            <person name="Jiao J.Y."/>
            <person name="Muok A.R."/>
            <person name="Liu L."/>
            <person name="Xian W.D."/>
            <person name="Zhi X.Y."/>
            <person name="Li M.M."/>
            <person name="Silva L.P."/>
            <person name="Bowen B.P."/>
            <person name="Louie K."/>
            <person name="Briegel A."/>
            <person name="Pett-Ridge J."/>
            <person name="Weber P.K."/>
            <person name="Tocheva E.I."/>
            <person name="Woyke T."/>
            <person name="Northen T.R."/>
            <person name="Mayali X."/>
            <person name="Li W.J."/>
            <person name="Hedlund B.P."/>
        </authorList>
    </citation>
    <scope>NUCLEOTIDE SEQUENCE [LARGE SCALE GENOMIC DNA]</scope>
    <source>
        <strain evidence="3 4">YIM 72310</strain>
    </source>
</reference>
<keyword evidence="2" id="KW-1133">Transmembrane helix</keyword>
<name>A0ABY7M6P5_9CHLR</name>
<evidence type="ECO:0000256" key="2">
    <source>
        <dbReference type="SAM" id="Phobius"/>
    </source>
</evidence>
<keyword evidence="2" id="KW-0472">Membrane</keyword>
<evidence type="ECO:0000313" key="3">
    <source>
        <dbReference type="EMBL" id="WBL36196.1"/>
    </source>
</evidence>
<sequence length="90" mass="9242">MTAEMAFTARSSLAATVRNYIILTKPRVISLLLVTTVPAMVVAAGGWPGTWLVLATLIGGRPRRPARTSSTAGTTATSTPSCGGPGSGRR</sequence>
<dbReference type="RefSeq" id="WP_270056721.1">
    <property type="nucleotide sequence ID" value="NZ_CP115149.1"/>
</dbReference>
<accession>A0ABY7M6P5</accession>
<evidence type="ECO:0000313" key="4">
    <source>
        <dbReference type="Proteomes" id="UP001212803"/>
    </source>
</evidence>
<proteinExistence type="predicted"/>
<dbReference type="Proteomes" id="UP001212803">
    <property type="component" value="Chromosome"/>
</dbReference>
<organism evidence="3 4">
    <name type="scientific">Tepidiforma flava</name>
    <dbReference type="NCBI Taxonomy" id="3004094"/>
    <lineage>
        <taxon>Bacteria</taxon>
        <taxon>Bacillati</taxon>
        <taxon>Chloroflexota</taxon>
        <taxon>Tepidiformia</taxon>
        <taxon>Tepidiformales</taxon>
        <taxon>Tepidiformaceae</taxon>
        <taxon>Tepidiforma</taxon>
    </lineage>
</organism>
<gene>
    <name evidence="3" type="ORF">O0235_00840</name>
</gene>
<protein>
    <submittedName>
        <fullName evidence="3">Uncharacterized protein</fullName>
    </submittedName>
</protein>
<feature type="region of interest" description="Disordered" evidence="1">
    <location>
        <begin position="62"/>
        <end position="90"/>
    </location>
</feature>
<feature type="transmembrane region" description="Helical" evidence="2">
    <location>
        <begin position="28"/>
        <end position="54"/>
    </location>
</feature>
<keyword evidence="4" id="KW-1185">Reference proteome</keyword>
<feature type="compositionally biased region" description="Low complexity" evidence="1">
    <location>
        <begin position="67"/>
        <end position="82"/>
    </location>
</feature>
<dbReference type="EMBL" id="CP115149">
    <property type="protein sequence ID" value="WBL36196.1"/>
    <property type="molecule type" value="Genomic_DNA"/>
</dbReference>
<keyword evidence="2" id="KW-0812">Transmembrane</keyword>